<keyword evidence="4" id="KW-1185">Reference proteome</keyword>
<dbReference type="CDD" id="cd05233">
    <property type="entry name" value="SDR_c"/>
    <property type="match status" value="1"/>
</dbReference>
<protein>
    <submittedName>
        <fullName evidence="3">3-ketoacyl-ACP reductase</fullName>
    </submittedName>
</protein>
<evidence type="ECO:0000313" key="4">
    <source>
        <dbReference type="Proteomes" id="UP000198604"/>
    </source>
</evidence>
<dbReference type="SUPFAM" id="SSF51735">
    <property type="entry name" value="NAD(P)-binding Rossmann-fold domains"/>
    <property type="match status" value="1"/>
</dbReference>
<sequence>MLDVSGKWVLVTGASRGIGRQIALAMAKLGANLVLQSRNLQHTHDLAQNIKAMGNQVLEVEADLANPVDIAKMVDQIKGQVTIDILFNNAGYQFSSQTNLWHVDSNEYLESYKINVIAPMLLIEAFLPKMLEQGFGRIINTTSGIKNQPEQGAYAASKGALDKISKDYANKLIGNITINLMDPGWIQTDLGGPNASHEVETVIPGMIVCALADQSINGQWLRAQDFAGVPLDQALVVLMDKAAQ</sequence>
<comment type="similarity">
    <text evidence="1 2">Belongs to the short-chain dehydrogenases/reductases (SDR) family.</text>
</comment>
<dbReference type="OrthoDB" id="9803333at2"/>
<accession>A0A0E4H6U6</accession>
<gene>
    <name evidence="3" type="ORF">BN1356_00401</name>
</gene>
<organism evidence="3 4">
    <name type="scientific">Streptococcus varani</name>
    <dbReference type="NCBI Taxonomy" id="1608583"/>
    <lineage>
        <taxon>Bacteria</taxon>
        <taxon>Bacillati</taxon>
        <taxon>Bacillota</taxon>
        <taxon>Bacilli</taxon>
        <taxon>Lactobacillales</taxon>
        <taxon>Streptococcaceae</taxon>
        <taxon>Streptococcus</taxon>
    </lineage>
</organism>
<dbReference type="AlphaFoldDB" id="A0A0E4H6U6"/>
<dbReference type="Pfam" id="PF00106">
    <property type="entry name" value="adh_short"/>
    <property type="match status" value="1"/>
</dbReference>
<dbReference type="STRING" id="1608583.BN1356_00401"/>
<dbReference type="Proteomes" id="UP000198604">
    <property type="component" value="Unassembled WGS sequence"/>
</dbReference>
<dbReference type="InterPro" id="IPR050259">
    <property type="entry name" value="SDR"/>
</dbReference>
<dbReference type="PANTHER" id="PTHR42879">
    <property type="entry name" value="3-OXOACYL-(ACYL-CARRIER-PROTEIN) REDUCTASE"/>
    <property type="match status" value="1"/>
</dbReference>
<evidence type="ECO:0000256" key="2">
    <source>
        <dbReference type="RuleBase" id="RU000363"/>
    </source>
</evidence>
<dbReference type="Gene3D" id="3.40.50.720">
    <property type="entry name" value="NAD(P)-binding Rossmann-like Domain"/>
    <property type="match status" value="1"/>
</dbReference>
<dbReference type="InterPro" id="IPR036291">
    <property type="entry name" value="NAD(P)-bd_dom_sf"/>
</dbReference>
<proteinExistence type="inferred from homology"/>
<evidence type="ECO:0000313" key="3">
    <source>
        <dbReference type="EMBL" id="CQR24031.1"/>
    </source>
</evidence>
<evidence type="ECO:0000256" key="1">
    <source>
        <dbReference type="ARBA" id="ARBA00006484"/>
    </source>
</evidence>
<dbReference type="InterPro" id="IPR002347">
    <property type="entry name" value="SDR_fam"/>
</dbReference>
<dbReference type="PRINTS" id="PR00080">
    <property type="entry name" value="SDRFAMILY"/>
</dbReference>
<dbReference type="EMBL" id="CTEN01000001">
    <property type="protein sequence ID" value="CQR24031.1"/>
    <property type="molecule type" value="Genomic_DNA"/>
</dbReference>
<name>A0A0E4H6U6_9STRE</name>
<dbReference type="PRINTS" id="PR00081">
    <property type="entry name" value="GDHRDH"/>
</dbReference>
<dbReference type="RefSeq" id="WP_093649746.1">
    <property type="nucleotide sequence ID" value="NZ_CTEN01000001.1"/>
</dbReference>
<reference evidence="4" key="1">
    <citation type="submission" date="2015-03" db="EMBL/GenBank/DDBJ databases">
        <authorList>
            <person name="Urmite Genomes"/>
        </authorList>
    </citation>
    <scope>NUCLEOTIDE SEQUENCE [LARGE SCALE GENOMIC DNA]</scope>
    <source>
        <strain evidence="4">FF10</strain>
    </source>
</reference>